<accession>A0A0D2NIJ4</accession>
<dbReference type="STRING" id="945553.A0A0D2NIJ4"/>
<feature type="compositionally biased region" description="Polar residues" evidence="1">
    <location>
        <begin position="455"/>
        <end position="464"/>
    </location>
</feature>
<dbReference type="EMBL" id="KN817621">
    <property type="protein sequence ID" value="KJA16436.1"/>
    <property type="molecule type" value="Genomic_DNA"/>
</dbReference>
<feature type="compositionally biased region" description="Basic and acidic residues" evidence="1">
    <location>
        <begin position="1227"/>
        <end position="1236"/>
    </location>
</feature>
<dbReference type="OrthoDB" id="3208495at2759"/>
<proteinExistence type="predicted"/>
<reference evidence="3" key="1">
    <citation type="submission" date="2014-04" db="EMBL/GenBank/DDBJ databases">
        <title>Evolutionary Origins and Diversification of the Mycorrhizal Mutualists.</title>
        <authorList>
            <consortium name="DOE Joint Genome Institute"/>
            <consortium name="Mycorrhizal Genomics Consortium"/>
            <person name="Kohler A."/>
            <person name="Kuo A."/>
            <person name="Nagy L.G."/>
            <person name="Floudas D."/>
            <person name="Copeland A."/>
            <person name="Barry K.W."/>
            <person name="Cichocki N."/>
            <person name="Veneault-Fourrey C."/>
            <person name="LaButti K."/>
            <person name="Lindquist E.A."/>
            <person name="Lipzen A."/>
            <person name="Lundell T."/>
            <person name="Morin E."/>
            <person name="Murat C."/>
            <person name="Riley R."/>
            <person name="Ohm R."/>
            <person name="Sun H."/>
            <person name="Tunlid A."/>
            <person name="Henrissat B."/>
            <person name="Grigoriev I.V."/>
            <person name="Hibbett D.S."/>
            <person name="Martin F."/>
        </authorList>
    </citation>
    <scope>NUCLEOTIDE SEQUENCE [LARGE SCALE GENOMIC DNA]</scope>
    <source>
        <strain evidence="3">FD-334 SS-4</strain>
    </source>
</reference>
<dbReference type="AlphaFoldDB" id="A0A0D2NIJ4"/>
<feature type="compositionally biased region" description="Acidic residues" evidence="1">
    <location>
        <begin position="1199"/>
        <end position="1226"/>
    </location>
</feature>
<keyword evidence="3" id="KW-1185">Reference proteome</keyword>
<evidence type="ECO:0000256" key="1">
    <source>
        <dbReference type="SAM" id="MobiDB-lite"/>
    </source>
</evidence>
<sequence length="1236" mass="138133">MPSLRADNHPTGVRTAVGSPATSIGGRGHPASSNNSSPRVRPATEPESIRVAERRKAASGRERGFASLFVDSDTNPRTLSVLYKEYIRPGGDENRRPVLRENLKGGIGAATDLWNAFVMSAAEGSDLLASSLATGHFWAPRTQAVATMKSALLNPQFKELFIKVEAGPLNMHYTGIKAAPWDFTTTEDALLRKNARFANLFIWEMSLLVDDERGDFVTPMRTETGAFLTRYPIVGDVFPINLEEGSGLLRSAALRILEQIGVDPTGVKPVDEELQLALFSSICCVQLAKRFINIAGPENVAFGLRRTAIVKTDATDREHCVLPYTVLAHAANMVGFYIRRRWNWRTREFLSELDRTLSDDEVENLVLIFKRLDFIQWHAKDDAKRVEFHGVKTIVQDMDDEMELWALDYTCGRTFLQSNAYSVHAGSCRPQKKRLASALLSARESYKKRKFLANDPQTQAQQFQPDPPTPSSAVAIEPTVVDPPLVESSGRPRRENRRLPLRYRVEPPTQLPCLPPPGAMGAAPSSSLVTSHEDPPLRQPLESSCNVFGLFRLYHAIDFPSHDPDAETQPSETLDSSECGEAELPSAVFYQPYPNKTAFLLGEWYWNGGVQKSQEGFKRLISIVSDQSFDPADVRDVRWDSVNKRLGESTDSEAMWLDQPDAGWTGTEIVLAIPFQKNTPNPGPQLYTFPLFHHRNIVSVLREKMANKEDFPHFHLEPYELRWRRKGTPITESTRVHGELYTSPAFLEAHEAIQSSAAEPGCSLPRVLDKTCAAYRTRELPREMASRMRKAASQPLTSQPATSDSRIGTNETDSCTASTLENDATPSTPVATVASKAKSAMELEHRSPKSRYLRTSRKDFEKQLGHIERRQARIRRIRQKLSEGTKIGEVFIREKGPASPTSGYHIGKTQNHPLDLGALAQRASTDPAAKEFTKNLKEHLLPRILTRLKIAAKNPESGVPDAAQSAQITVLIKDNRIFNHKLARFYHTTYDVRQSEDVINPRTTHCDIMLLADIKSCNASHERMGSVHPFLYARVIGIYHVNVVYIGAGMTGYKPLRFDFLHVRWFQLDPARARGAALRLDRVSFPPIAGKDAFSFLDPGLVLRGCHLIPAYFLGRRNLEGIQLSELSKDKNDWKGYYINRFADRDMAMRYHWGLGIGHTYSHGAVACVQQHPIPPSVDEPEDAEDVGDRSPATHDAELNDEDEGSDDDASASDTAEGSDSDDEAFLELHDTYYSD</sequence>
<name>A0A0D2NIJ4_HYPSF</name>
<gene>
    <name evidence="2" type="ORF">HYPSUDRAFT_207031</name>
</gene>
<feature type="compositionally biased region" description="Pro residues" evidence="1">
    <location>
        <begin position="509"/>
        <end position="518"/>
    </location>
</feature>
<feature type="compositionally biased region" description="Polar residues" evidence="1">
    <location>
        <begin position="794"/>
        <end position="829"/>
    </location>
</feature>
<protein>
    <submittedName>
        <fullName evidence="2">Uncharacterized protein</fullName>
    </submittedName>
</protein>
<feature type="compositionally biased region" description="Low complexity" evidence="1">
    <location>
        <begin position="519"/>
        <end position="528"/>
    </location>
</feature>
<dbReference type="Proteomes" id="UP000054270">
    <property type="component" value="Unassembled WGS sequence"/>
</dbReference>
<evidence type="ECO:0000313" key="2">
    <source>
        <dbReference type="EMBL" id="KJA16436.1"/>
    </source>
</evidence>
<feature type="compositionally biased region" description="Basic and acidic residues" evidence="1">
    <location>
        <begin position="1187"/>
        <end position="1198"/>
    </location>
</feature>
<feature type="region of interest" description="Disordered" evidence="1">
    <location>
        <begin position="787"/>
        <end position="829"/>
    </location>
</feature>
<feature type="region of interest" description="Disordered" evidence="1">
    <location>
        <begin position="1172"/>
        <end position="1236"/>
    </location>
</feature>
<organism evidence="2 3">
    <name type="scientific">Hypholoma sublateritium (strain FD-334 SS-4)</name>
    <dbReference type="NCBI Taxonomy" id="945553"/>
    <lineage>
        <taxon>Eukaryota</taxon>
        <taxon>Fungi</taxon>
        <taxon>Dikarya</taxon>
        <taxon>Basidiomycota</taxon>
        <taxon>Agaricomycotina</taxon>
        <taxon>Agaricomycetes</taxon>
        <taxon>Agaricomycetidae</taxon>
        <taxon>Agaricales</taxon>
        <taxon>Agaricineae</taxon>
        <taxon>Strophariaceae</taxon>
        <taxon>Hypholoma</taxon>
    </lineage>
</organism>
<feature type="region of interest" description="Disordered" evidence="1">
    <location>
        <begin position="1"/>
        <end position="48"/>
    </location>
</feature>
<evidence type="ECO:0000313" key="3">
    <source>
        <dbReference type="Proteomes" id="UP000054270"/>
    </source>
</evidence>
<feature type="region of interest" description="Disordered" evidence="1">
    <location>
        <begin position="455"/>
        <end position="536"/>
    </location>
</feature>